<keyword evidence="2" id="KW-0378">Hydrolase</keyword>
<accession>A0ABI7ZET2</accession>
<evidence type="ECO:0000313" key="4">
    <source>
        <dbReference type="Ensembl" id="ENSFCTP00005044719.1"/>
    </source>
</evidence>
<organism evidence="4 5">
    <name type="scientific">Felis catus</name>
    <name type="common">Cat</name>
    <name type="synonym">Felis silvestris catus</name>
    <dbReference type="NCBI Taxonomy" id="9685"/>
    <lineage>
        <taxon>Eukaryota</taxon>
        <taxon>Metazoa</taxon>
        <taxon>Chordata</taxon>
        <taxon>Craniata</taxon>
        <taxon>Vertebrata</taxon>
        <taxon>Euteleostomi</taxon>
        <taxon>Mammalia</taxon>
        <taxon>Eutheria</taxon>
        <taxon>Laurasiatheria</taxon>
        <taxon>Carnivora</taxon>
        <taxon>Feliformia</taxon>
        <taxon>Felidae</taxon>
        <taxon>Felinae</taxon>
        <taxon>Felis</taxon>
    </lineage>
</organism>
<keyword evidence="2" id="KW-0326">Glycosidase</keyword>
<evidence type="ECO:0008006" key="6">
    <source>
        <dbReference type="Google" id="ProtNLM"/>
    </source>
</evidence>
<reference evidence="4" key="3">
    <citation type="submission" date="2025-09" db="UniProtKB">
        <authorList>
            <consortium name="Ensembl"/>
        </authorList>
    </citation>
    <scope>IDENTIFICATION</scope>
    <source>
        <strain evidence="4">breed Abyssinian</strain>
    </source>
</reference>
<dbReference type="InterPro" id="IPR033132">
    <property type="entry name" value="GH_1_N_CS"/>
</dbReference>
<dbReference type="GeneTree" id="ENSGT00940000166747"/>
<dbReference type="Ensembl" id="ENSFCTT00005060973.1">
    <property type="protein sequence ID" value="ENSFCTP00005044719.1"/>
    <property type="gene ID" value="ENSFCTG00005021091.1"/>
</dbReference>
<dbReference type="Gene3D" id="3.20.20.80">
    <property type="entry name" value="Glycosidases"/>
    <property type="match status" value="3"/>
</dbReference>
<dbReference type="PANTHER" id="PTHR10353:SF68">
    <property type="entry name" value="BETA-KLOTHO"/>
    <property type="match status" value="1"/>
</dbReference>
<reference evidence="4" key="2">
    <citation type="submission" date="2025-08" db="UniProtKB">
        <authorList>
            <consortium name="Ensembl"/>
        </authorList>
    </citation>
    <scope>IDENTIFICATION</scope>
    <source>
        <strain evidence="4">breed Abyssinian</strain>
    </source>
</reference>
<evidence type="ECO:0000256" key="2">
    <source>
        <dbReference type="RuleBase" id="RU004468"/>
    </source>
</evidence>
<evidence type="ECO:0000256" key="1">
    <source>
        <dbReference type="PROSITE-ProRule" id="PRU10055"/>
    </source>
</evidence>
<feature type="active site" description="Nucleophile" evidence="1">
    <location>
        <position position="829"/>
    </location>
</feature>
<dbReference type="InterPro" id="IPR018120">
    <property type="entry name" value="Glyco_hydro_1_AS"/>
</dbReference>
<dbReference type="Proteomes" id="UP000823872">
    <property type="component" value="Chromosome C1"/>
</dbReference>
<dbReference type="Pfam" id="PF00232">
    <property type="entry name" value="Glyco_hydro_1"/>
    <property type="match status" value="3"/>
</dbReference>
<sequence>GPALGQTARPSRPPRSLDAFLREDFPKGFLWGVSTGAFNVEGGWAEGGRGPSVWDHLGRRHASEGAATPEVASDSYHKVDTDVALLRGLQAHVYKFSISWSRIFPTGLGPGPSRQGVAYYSRLIDSLLDARIQPMATLFHWDLPQALQERGGWQDDSVVDAFLDYAAFCFATFGDRVKLWVTFHEPWVMSYAGYGTGRHAPGISDPGVVAHLVLKAHARVWHHYNSHYRPQQQGRVGIVLNSDWAEPLSPERPEDLSASERFLHFMLGWFAHPIFVDGDYPAALKAQIQQMNQQCPSLVAQLPEFTEAEKQLLKGSADFLGLSHYTSRLISFSQHVDPAWPQTSSPWIYVVPWGIRRLLQFVSLEYTRGKVPIYLAGNGMPIGETEDLLEDSLRVDYFNKYINEVLKAIKEDLVDVRSYIARALMDGFEGPFGYSQRFGLYHVNFNDSSKPRTPRKSAYFFTSIIEKNGFLPKFERDLFYHGTFREDFLWGVSSSAYQIEGAWNADGKGPSIWDNFTHTPGSNVKGNATGDIACDSYNQLDADLNMLRALKVKAYRFSISWSRIFPTGRNSSINRHGVDYYNRLINGLVASNISPMVTLFHWDLPQALQDIGGWENPSLIELFNSYADFCFQTFGDRVKFWMTFNEPTNQAWLGYAHARVYHTYDEKYRREQKGVISLSLSAHWAEPKSPEIPRDVEAADRMLQFSLGWFAHPIFRNGDYPDAMKWKVGNRSELQHLATSRLPSFTEEEKRYIRATADVFCLNTYSSRIVQHKTPRLNPPSYEDDQETTKEEDPSWPSTAINRAAPWGTRRLLNWIKEEYGDIPIYITENGVGLTNPKVEDTDRIFYHKTYINEALKAYRLDGVDLRGYSAWSLMDNFEWLNGYTVKFGLYHVDFNNTNRPRTARASARYYTEVITNNGMPLPREDEFVYGQFPEGFIWSAASAAYQVRSSGQFNDSYCRPTMCQAVGLVLGGQARTGDCHRPGAGKYGCRIRNLGGPLHGQTSFLTSPNSGRLVAAWAMLRGT</sequence>
<dbReference type="InterPro" id="IPR017853">
    <property type="entry name" value="GH"/>
</dbReference>
<dbReference type="PROSITE" id="PS00653">
    <property type="entry name" value="GLYCOSYL_HYDROL_F1_2"/>
    <property type="match status" value="2"/>
</dbReference>
<gene>
    <name evidence="4" type="primary">KL</name>
</gene>
<dbReference type="PROSITE" id="PS00572">
    <property type="entry name" value="GLYCOSYL_HYDROL_F1_1"/>
    <property type="match status" value="1"/>
</dbReference>
<dbReference type="PANTHER" id="PTHR10353">
    <property type="entry name" value="GLYCOSYL HYDROLASE"/>
    <property type="match status" value="1"/>
</dbReference>
<dbReference type="SUPFAM" id="SSF51445">
    <property type="entry name" value="(Trans)glycosidases"/>
    <property type="match status" value="2"/>
</dbReference>
<name>A0ABI7ZET2_FELCA</name>
<keyword evidence="5" id="KW-1185">Reference proteome</keyword>
<reference evidence="4 5" key="1">
    <citation type="submission" date="2021-02" db="EMBL/GenBank/DDBJ databases">
        <title>Safari Cat Assemblies.</title>
        <authorList>
            <person name="Bredemeyer K.R."/>
            <person name="Murphy W.J."/>
        </authorList>
    </citation>
    <scope>NUCLEOTIDE SEQUENCE [LARGE SCALE GENOMIC DNA]</scope>
</reference>
<protein>
    <recommendedName>
        <fullName evidence="6">Lactase</fullName>
    </recommendedName>
</protein>
<dbReference type="PRINTS" id="PR00131">
    <property type="entry name" value="GLHYDRLASE1"/>
</dbReference>
<dbReference type="InterPro" id="IPR001360">
    <property type="entry name" value="Glyco_hydro_1"/>
</dbReference>
<proteinExistence type="predicted"/>
<feature type="region of interest" description="Disordered" evidence="3">
    <location>
        <begin position="773"/>
        <end position="800"/>
    </location>
</feature>
<evidence type="ECO:0000256" key="3">
    <source>
        <dbReference type="SAM" id="MobiDB-lite"/>
    </source>
</evidence>
<evidence type="ECO:0000313" key="5">
    <source>
        <dbReference type="Proteomes" id="UP000823872"/>
    </source>
</evidence>